<protein>
    <submittedName>
        <fullName evidence="5">von Willebrand factor type A</fullName>
    </submittedName>
</protein>
<organism evidence="5 6">
    <name type="scientific">Nakamurella multipartita (strain ATCC 700099 / DSM 44233 / CIP 104796 / JCM 9543 / NBRC 105858 / Y-104)</name>
    <name type="common">Microsphaera multipartita</name>
    <dbReference type="NCBI Taxonomy" id="479431"/>
    <lineage>
        <taxon>Bacteria</taxon>
        <taxon>Bacillati</taxon>
        <taxon>Actinomycetota</taxon>
        <taxon>Actinomycetes</taxon>
        <taxon>Nakamurellales</taxon>
        <taxon>Nakamurellaceae</taxon>
        <taxon>Nakamurella</taxon>
    </lineage>
</organism>
<dbReference type="SUPFAM" id="SSF53300">
    <property type="entry name" value="vWA-like"/>
    <property type="match status" value="1"/>
</dbReference>
<dbReference type="InterPro" id="IPR002035">
    <property type="entry name" value="VWF_A"/>
</dbReference>
<proteinExistence type="predicted"/>
<name>C8XDP5_NAKMY</name>
<evidence type="ECO:0000256" key="2">
    <source>
        <dbReference type="SAM" id="Phobius"/>
    </source>
</evidence>
<keyword evidence="2" id="KW-0472">Membrane</keyword>
<evidence type="ECO:0000259" key="4">
    <source>
        <dbReference type="PROSITE" id="PS50234"/>
    </source>
</evidence>
<evidence type="ECO:0000256" key="1">
    <source>
        <dbReference type="SAM" id="MobiDB-lite"/>
    </source>
</evidence>
<evidence type="ECO:0000313" key="6">
    <source>
        <dbReference type="Proteomes" id="UP000002218"/>
    </source>
</evidence>
<dbReference type="PANTHER" id="PTHR10579">
    <property type="entry name" value="CALCIUM-ACTIVATED CHLORIDE CHANNEL REGULATOR"/>
    <property type="match status" value="1"/>
</dbReference>
<feature type="signal peptide" evidence="3">
    <location>
        <begin position="1"/>
        <end position="37"/>
    </location>
</feature>
<feature type="domain" description="VWFA" evidence="4">
    <location>
        <begin position="58"/>
        <end position="244"/>
    </location>
</feature>
<feature type="chain" id="PRO_5002994231" evidence="3">
    <location>
        <begin position="38"/>
        <end position="681"/>
    </location>
</feature>
<dbReference type="PANTHER" id="PTHR10579:SF43">
    <property type="entry name" value="ZINC FINGER (C3HC4-TYPE RING FINGER) FAMILY PROTEIN"/>
    <property type="match status" value="1"/>
</dbReference>
<gene>
    <name evidence="5" type="ordered locus">Namu_1306</name>
</gene>
<dbReference type="EMBL" id="CP001737">
    <property type="protein sequence ID" value="ACV77709.1"/>
    <property type="molecule type" value="Genomic_DNA"/>
</dbReference>
<evidence type="ECO:0000256" key="3">
    <source>
        <dbReference type="SAM" id="SignalP"/>
    </source>
</evidence>
<feature type="transmembrane region" description="Helical" evidence="2">
    <location>
        <begin position="648"/>
        <end position="669"/>
    </location>
</feature>
<dbReference type="InParanoid" id="C8XDP5"/>
<keyword evidence="3" id="KW-0732">Signal</keyword>
<dbReference type="AlphaFoldDB" id="C8XDP5"/>
<dbReference type="SMART" id="SM00327">
    <property type="entry name" value="VWA"/>
    <property type="match status" value="1"/>
</dbReference>
<reference evidence="6" key="1">
    <citation type="submission" date="2009-09" db="EMBL/GenBank/DDBJ databases">
        <title>The complete genome of Nakamurella multipartita DSM 44233.</title>
        <authorList>
            <consortium name="US DOE Joint Genome Institute (JGI-PGF)"/>
            <person name="Lucas S."/>
            <person name="Copeland A."/>
            <person name="Lapidus A."/>
            <person name="Glavina del Rio T."/>
            <person name="Dalin E."/>
            <person name="Tice H."/>
            <person name="Bruce D."/>
            <person name="Goodwin L."/>
            <person name="Pitluck S."/>
            <person name="Kyrpides N."/>
            <person name="Mavromatis K."/>
            <person name="Ivanova N."/>
            <person name="Ovchinnikova G."/>
            <person name="Sims D."/>
            <person name="Meincke L."/>
            <person name="Brettin T."/>
            <person name="Detter J.C."/>
            <person name="Han C."/>
            <person name="Larimer F."/>
            <person name="Land M."/>
            <person name="Hauser L."/>
            <person name="Markowitz V."/>
            <person name="Cheng J.-F."/>
            <person name="Hugenholtz P."/>
            <person name="Woyke T."/>
            <person name="Wu D."/>
            <person name="Klenk H.-P."/>
            <person name="Eisen J.A."/>
        </authorList>
    </citation>
    <scope>NUCLEOTIDE SEQUENCE [LARGE SCALE GENOMIC DNA]</scope>
    <source>
        <strain evidence="6">ATCC 700099 / DSM 44233 / CIP 104796 / JCM 9543 / NBRC 105858 / Y-104</strain>
    </source>
</reference>
<dbReference type="PROSITE" id="PS50234">
    <property type="entry name" value="VWFA"/>
    <property type="match status" value="1"/>
</dbReference>
<reference evidence="5 6" key="2">
    <citation type="journal article" date="2010" name="Stand. Genomic Sci.">
        <title>Complete genome sequence of Nakamurella multipartita type strain (Y-104).</title>
        <authorList>
            <person name="Tice H."/>
            <person name="Mayilraj S."/>
            <person name="Sims D."/>
            <person name="Lapidus A."/>
            <person name="Nolan M."/>
            <person name="Lucas S."/>
            <person name="Glavina Del Rio T."/>
            <person name="Copeland A."/>
            <person name="Cheng J.F."/>
            <person name="Meincke L."/>
            <person name="Bruce D."/>
            <person name="Goodwin L."/>
            <person name="Pitluck S."/>
            <person name="Ivanova N."/>
            <person name="Mavromatis K."/>
            <person name="Ovchinnikova G."/>
            <person name="Pati A."/>
            <person name="Chen A."/>
            <person name="Palaniappan K."/>
            <person name="Land M."/>
            <person name="Hauser L."/>
            <person name="Chang Y.J."/>
            <person name="Jeffries C.D."/>
            <person name="Detter J.C."/>
            <person name="Brettin T."/>
            <person name="Rohde M."/>
            <person name="Goker M."/>
            <person name="Bristow J."/>
            <person name="Eisen J.A."/>
            <person name="Markowitz V."/>
            <person name="Hugenholtz P."/>
            <person name="Kyrpides N.C."/>
            <person name="Klenk H.P."/>
            <person name="Chen F."/>
        </authorList>
    </citation>
    <scope>NUCLEOTIDE SEQUENCE [LARGE SCALE GENOMIC DNA]</scope>
    <source>
        <strain evidence="6">ATCC 700099 / DSM 44233 / CIP 104796 / JCM 9543 / NBRC 105858 / Y-104</strain>
    </source>
</reference>
<dbReference type="InterPro" id="IPR051266">
    <property type="entry name" value="CLCR"/>
</dbReference>
<feature type="compositionally biased region" description="Low complexity" evidence="1">
    <location>
        <begin position="623"/>
        <end position="638"/>
    </location>
</feature>
<keyword evidence="6" id="KW-1185">Reference proteome</keyword>
<evidence type="ECO:0000313" key="5">
    <source>
        <dbReference type="EMBL" id="ACV77709.1"/>
    </source>
</evidence>
<dbReference type="Pfam" id="PF13519">
    <property type="entry name" value="VWA_2"/>
    <property type="match status" value="1"/>
</dbReference>
<dbReference type="STRING" id="479431.Namu_1306"/>
<feature type="region of interest" description="Disordered" evidence="1">
    <location>
        <begin position="623"/>
        <end position="643"/>
    </location>
</feature>
<sequence length="681" mass="69307" precursor="true">MSRCAPARRRFGPARAGALVAAAALVLLPLTAWPAAASPAAAVSTPSPAVAVAPPPVPVMIVLDASGSMNQDDAPGLRIDAAKAAVTDLLGTLPAPTQVGLMVYGTSTGSTDAERAAGCQDIKTLAPVGTLNAATLTSQVAGITASGYTPIGNALRAAAQALPNEGPRSIVLVSDGEDTCAPPAPCDVARELHEQGVDLTVHTVGFKVDATARDQLSCVAQATGGTYSDAGNATGLTDALQAKVEVAISGYTTAGTPVTGADQASEQAPLLTPGQYVDSYAVGGTTDMAAAGTTKYYTIPVQAGMRPYISATIVPPDANVGDSEIFGLDVDLLRSDLTSCAHERGSVVLDGNRSEAPTAVLDGPTFGTPEARTCPTEGVAILKVARIGQAWADQPVSVEIVVRMEPPADASGVLPPASKGEVLPAPTHGTPTGLTGGNSFNDAPRLTSGTTYTDTLTTGESRYYRVPLQWGQRLSYLITEVGPAQPPIDANGVTVWVDVFNPVRAEVTRLADISGEGWFARTVNDKPFSSSTEYLARYTNRTGGESREFSLDGDYYLRVNANRNEDQPSSTTFLITVVVSGDVEPGPVYGPAGAVVTTGSTAPSTSSSPSTSASATVSTSAATSAATAGSSTDARAGSTGPGESSLPGWVWALGGALVASVAALVVVLLSRRRADQAGRQP</sequence>
<dbReference type="Gene3D" id="3.40.50.410">
    <property type="entry name" value="von Willebrand factor, type A domain"/>
    <property type="match status" value="1"/>
</dbReference>
<keyword evidence="2" id="KW-1133">Transmembrane helix</keyword>
<dbReference type="eggNOG" id="COG2304">
    <property type="taxonomic scope" value="Bacteria"/>
</dbReference>
<dbReference type="Proteomes" id="UP000002218">
    <property type="component" value="Chromosome"/>
</dbReference>
<dbReference type="KEGG" id="nml:Namu_1306"/>
<accession>C8XDP5</accession>
<keyword evidence="2" id="KW-0812">Transmembrane</keyword>
<dbReference type="HOGENOM" id="CLU_027192_0_0_11"/>
<dbReference type="InterPro" id="IPR036465">
    <property type="entry name" value="vWFA_dom_sf"/>
</dbReference>